<evidence type="ECO:0000313" key="1">
    <source>
        <dbReference type="EMBL" id="KRM93558.1"/>
    </source>
</evidence>
<sequence>MKYEINSMADWSAITPAMQTDLYDNYGINFSTTYRLINTENDNEPGGQLTLKTFSGQEIFDAPITISDDEKGIVISDRHRDFFIHTK</sequence>
<dbReference type="Proteomes" id="UP000051256">
    <property type="component" value="Unassembled WGS sequence"/>
</dbReference>
<keyword evidence="2" id="KW-1185">Reference proteome</keyword>
<gene>
    <name evidence="1" type="ORF">FC56_GL000271</name>
</gene>
<proteinExistence type="predicted"/>
<dbReference type="AlphaFoldDB" id="A0A0R2D061"/>
<protein>
    <submittedName>
        <fullName evidence="1">Uncharacterized protein</fullName>
    </submittedName>
</protein>
<evidence type="ECO:0000313" key="2">
    <source>
        <dbReference type="Proteomes" id="UP000051256"/>
    </source>
</evidence>
<reference evidence="1 2" key="1">
    <citation type="journal article" date="2015" name="Genome Announc.">
        <title>Expanding the biotechnology potential of lactobacilli through comparative genomics of 213 strains and associated genera.</title>
        <authorList>
            <person name="Sun Z."/>
            <person name="Harris H.M."/>
            <person name="McCann A."/>
            <person name="Guo C."/>
            <person name="Argimon S."/>
            <person name="Zhang W."/>
            <person name="Yang X."/>
            <person name="Jeffery I.B."/>
            <person name="Cooney J.C."/>
            <person name="Kagawa T.F."/>
            <person name="Liu W."/>
            <person name="Song Y."/>
            <person name="Salvetti E."/>
            <person name="Wrobel A."/>
            <person name="Rasinkangas P."/>
            <person name="Parkhill J."/>
            <person name="Rea M.C."/>
            <person name="O'Sullivan O."/>
            <person name="Ritari J."/>
            <person name="Douillard F.P."/>
            <person name="Paul Ross R."/>
            <person name="Yang R."/>
            <person name="Briner A.E."/>
            <person name="Felis G.E."/>
            <person name="de Vos W.M."/>
            <person name="Barrangou R."/>
            <person name="Klaenhammer T.R."/>
            <person name="Caufield P.W."/>
            <person name="Cui Y."/>
            <person name="Zhang H."/>
            <person name="O'Toole P.W."/>
        </authorList>
    </citation>
    <scope>NUCLEOTIDE SEQUENCE [LARGE SCALE GENOMIC DNA]</scope>
    <source>
        <strain evidence="1 2">DSM 24302</strain>
    </source>
</reference>
<dbReference type="PATRIC" id="fig|1423802.4.peg.279"/>
<dbReference type="EMBL" id="AYZR01000008">
    <property type="protein sequence ID" value="KRM93558.1"/>
    <property type="molecule type" value="Genomic_DNA"/>
</dbReference>
<dbReference type="STRING" id="1423802.FC56_GL000271"/>
<comment type="caution">
    <text evidence="1">The sequence shown here is derived from an EMBL/GenBank/DDBJ whole genome shotgun (WGS) entry which is preliminary data.</text>
</comment>
<dbReference type="RefSeq" id="WP_056978147.1">
    <property type="nucleotide sequence ID" value="NZ_AYZR01000008.1"/>
</dbReference>
<accession>A0A0R2D061</accession>
<organism evidence="1 2">
    <name type="scientific">Lentilactobacillus senioris DSM 24302 = JCM 17472</name>
    <dbReference type="NCBI Taxonomy" id="1423802"/>
    <lineage>
        <taxon>Bacteria</taxon>
        <taxon>Bacillati</taxon>
        <taxon>Bacillota</taxon>
        <taxon>Bacilli</taxon>
        <taxon>Lactobacillales</taxon>
        <taxon>Lactobacillaceae</taxon>
        <taxon>Lentilactobacillus</taxon>
    </lineage>
</organism>
<name>A0A0R2D061_9LACO</name>